<keyword evidence="6 9" id="KW-0028">Amino-acid biosynthesis</keyword>
<evidence type="ECO:0000256" key="4">
    <source>
        <dbReference type="ARBA" id="ARBA00023002"/>
    </source>
</evidence>
<comment type="caution">
    <text evidence="12">The sequence shown here is derived from an EMBL/GenBank/DDBJ whole genome shotgun (WGS) entry which is preliminary data.</text>
</comment>
<evidence type="ECO:0000313" key="12">
    <source>
        <dbReference type="EMBL" id="EKN69698.1"/>
    </source>
</evidence>
<dbReference type="PIRSF" id="PIRSF000193">
    <property type="entry name" value="Pyrrol-5-carb_rd"/>
    <property type="match status" value="1"/>
</dbReference>
<dbReference type="InterPro" id="IPR053790">
    <property type="entry name" value="P5CR-like_CS"/>
</dbReference>
<dbReference type="EC" id="1.5.1.2" evidence="6 7"/>
<dbReference type="GO" id="GO:0055129">
    <property type="term" value="P:L-proline biosynthetic process"/>
    <property type="evidence" value="ECO:0007669"/>
    <property type="project" value="UniProtKB-UniRule"/>
</dbReference>
<comment type="function">
    <text evidence="5 6">Catalyzes the reduction of 1-pyrroline-5-carboxylate (PCA) to L-proline.</text>
</comment>
<protein>
    <recommendedName>
        <fullName evidence="6 7">Pyrroline-5-carboxylate reductase</fullName>
        <shortName evidence="6">P5C reductase</shortName>
        <shortName evidence="6">P5CR</shortName>
        <ecNumber evidence="6 7">1.5.1.2</ecNumber>
    </recommendedName>
    <alternativeName>
        <fullName evidence="6">PCA reductase</fullName>
    </alternativeName>
</protein>
<keyword evidence="6" id="KW-0963">Cytoplasm</keyword>
<comment type="pathway">
    <text evidence="6 9">Amino-acid biosynthesis; L-proline biosynthesis; L-proline from L-glutamate 5-semialdehyde: step 1/1.</text>
</comment>
<evidence type="ECO:0000256" key="5">
    <source>
        <dbReference type="ARBA" id="ARBA00058118"/>
    </source>
</evidence>
<dbReference type="HAMAP" id="MF_01925">
    <property type="entry name" value="P5C_reductase"/>
    <property type="match status" value="1"/>
</dbReference>
<dbReference type="SUPFAM" id="SSF48179">
    <property type="entry name" value="6-phosphogluconate dehydrogenase C-terminal domain-like"/>
    <property type="match status" value="1"/>
</dbReference>
<accession>K6DNF1</accession>
<keyword evidence="13" id="KW-1185">Reference proteome</keyword>
<comment type="subcellular location">
    <subcellularLocation>
        <location evidence="6">Cytoplasm</location>
    </subcellularLocation>
</comment>
<dbReference type="InterPro" id="IPR029036">
    <property type="entry name" value="P5CR_dimer"/>
</dbReference>
<feature type="binding site" evidence="8">
    <location>
        <begin position="77"/>
        <end position="80"/>
    </location>
    <ligand>
        <name>NADP(+)</name>
        <dbReference type="ChEBI" id="CHEBI:58349"/>
    </ligand>
</feature>
<comment type="catalytic activity">
    <reaction evidence="6">
        <text>L-proline + NAD(+) = (S)-1-pyrroline-5-carboxylate + NADH + 2 H(+)</text>
        <dbReference type="Rhea" id="RHEA:14105"/>
        <dbReference type="ChEBI" id="CHEBI:15378"/>
        <dbReference type="ChEBI" id="CHEBI:17388"/>
        <dbReference type="ChEBI" id="CHEBI:57540"/>
        <dbReference type="ChEBI" id="CHEBI:57945"/>
        <dbReference type="ChEBI" id="CHEBI:60039"/>
        <dbReference type="EC" id="1.5.1.2"/>
    </reaction>
</comment>
<evidence type="ECO:0000256" key="7">
    <source>
        <dbReference type="NCBIfam" id="TIGR00112"/>
    </source>
</evidence>
<dbReference type="Gene3D" id="1.10.3730.10">
    <property type="entry name" value="ProC C-terminal domain-like"/>
    <property type="match status" value="1"/>
</dbReference>
<dbReference type="AlphaFoldDB" id="K6DNF1"/>
<dbReference type="SUPFAM" id="SSF51735">
    <property type="entry name" value="NAD(P)-binding Rossmann-fold domains"/>
    <property type="match status" value="1"/>
</dbReference>
<dbReference type="InterPro" id="IPR008927">
    <property type="entry name" value="6-PGluconate_DH-like_C_sf"/>
</dbReference>
<keyword evidence="2 6" id="KW-0641">Proline biosynthesis</keyword>
<dbReference type="PROSITE" id="PS00521">
    <property type="entry name" value="P5CR"/>
    <property type="match status" value="1"/>
</dbReference>
<evidence type="ECO:0000256" key="9">
    <source>
        <dbReference type="RuleBase" id="RU003903"/>
    </source>
</evidence>
<evidence type="ECO:0000256" key="6">
    <source>
        <dbReference type="HAMAP-Rule" id="MF_01925"/>
    </source>
</evidence>
<evidence type="ECO:0000256" key="8">
    <source>
        <dbReference type="PIRSR" id="PIRSR000193-1"/>
    </source>
</evidence>
<dbReference type="InterPro" id="IPR000304">
    <property type="entry name" value="Pyrroline-COOH_reductase"/>
</dbReference>
<name>K6DNF1_9BACI</name>
<dbReference type="UniPathway" id="UPA00098">
    <property type="reaction ID" value="UER00361"/>
</dbReference>
<dbReference type="eggNOG" id="COG0345">
    <property type="taxonomic scope" value="Bacteria"/>
</dbReference>
<dbReference type="GO" id="GO:0005737">
    <property type="term" value="C:cytoplasm"/>
    <property type="evidence" value="ECO:0007669"/>
    <property type="project" value="UniProtKB-SubCell"/>
</dbReference>
<dbReference type="PANTHER" id="PTHR11645">
    <property type="entry name" value="PYRROLINE-5-CARBOXYLATE REDUCTASE"/>
    <property type="match status" value="1"/>
</dbReference>
<comment type="similarity">
    <text evidence="1 6 9">Belongs to the pyrroline-5-carboxylate reductase family.</text>
</comment>
<keyword evidence="3 6" id="KW-0521">NADP</keyword>
<keyword evidence="4 6" id="KW-0560">Oxidoreductase</keyword>
<dbReference type="FunFam" id="1.10.3730.10:FF:000001">
    <property type="entry name" value="Pyrroline-5-carboxylate reductase"/>
    <property type="match status" value="1"/>
</dbReference>
<dbReference type="NCBIfam" id="TIGR00112">
    <property type="entry name" value="proC"/>
    <property type="match status" value="1"/>
</dbReference>
<evidence type="ECO:0000256" key="2">
    <source>
        <dbReference type="ARBA" id="ARBA00022650"/>
    </source>
</evidence>
<dbReference type="Pfam" id="PF03807">
    <property type="entry name" value="F420_oxidored"/>
    <property type="match status" value="1"/>
</dbReference>
<dbReference type="PATRIC" id="fig|1117379.3.peg.2032"/>
<dbReference type="Pfam" id="PF14748">
    <property type="entry name" value="P5CR_dimer"/>
    <property type="match status" value="1"/>
</dbReference>
<dbReference type="GO" id="GO:0004735">
    <property type="term" value="F:pyrroline-5-carboxylate reductase activity"/>
    <property type="evidence" value="ECO:0007669"/>
    <property type="project" value="UniProtKB-UniRule"/>
</dbReference>
<organism evidence="12 13">
    <name type="scientific">Neobacillus bataviensis LMG 21833</name>
    <dbReference type="NCBI Taxonomy" id="1117379"/>
    <lineage>
        <taxon>Bacteria</taxon>
        <taxon>Bacillati</taxon>
        <taxon>Bacillota</taxon>
        <taxon>Bacilli</taxon>
        <taxon>Bacillales</taxon>
        <taxon>Bacillaceae</taxon>
        <taxon>Neobacillus</taxon>
    </lineage>
</organism>
<dbReference type="PANTHER" id="PTHR11645:SF49">
    <property type="entry name" value="PYRROLINE-5-CARBOXYLATE REDUCTASE 1"/>
    <property type="match status" value="1"/>
</dbReference>
<evidence type="ECO:0000259" key="10">
    <source>
        <dbReference type="Pfam" id="PF03807"/>
    </source>
</evidence>
<feature type="domain" description="Pyrroline-5-carboxylate reductase catalytic N-terminal" evidence="10">
    <location>
        <begin position="10"/>
        <end position="106"/>
    </location>
</feature>
<proteinExistence type="inferred from homology"/>
<dbReference type="EMBL" id="AJLS01000055">
    <property type="protein sequence ID" value="EKN69698.1"/>
    <property type="molecule type" value="Genomic_DNA"/>
</dbReference>
<evidence type="ECO:0000259" key="11">
    <source>
        <dbReference type="Pfam" id="PF14748"/>
    </source>
</evidence>
<dbReference type="Gene3D" id="3.40.50.720">
    <property type="entry name" value="NAD(P)-binding Rossmann-like Domain"/>
    <property type="match status" value="1"/>
</dbReference>
<evidence type="ECO:0000256" key="3">
    <source>
        <dbReference type="ARBA" id="ARBA00022857"/>
    </source>
</evidence>
<evidence type="ECO:0000313" key="13">
    <source>
        <dbReference type="Proteomes" id="UP000006316"/>
    </source>
</evidence>
<evidence type="ECO:0000256" key="1">
    <source>
        <dbReference type="ARBA" id="ARBA00005525"/>
    </source>
</evidence>
<dbReference type="Proteomes" id="UP000006316">
    <property type="component" value="Unassembled WGS sequence"/>
</dbReference>
<comment type="catalytic activity">
    <reaction evidence="6 9">
        <text>L-proline + NADP(+) = (S)-1-pyrroline-5-carboxylate + NADPH + 2 H(+)</text>
        <dbReference type="Rhea" id="RHEA:14109"/>
        <dbReference type="ChEBI" id="CHEBI:15378"/>
        <dbReference type="ChEBI" id="CHEBI:17388"/>
        <dbReference type="ChEBI" id="CHEBI:57783"/>
        <dbReference type="ChEBI" id="CHEBI:58349"/>
        <dbReference type="ChEBI" id="CHEBI:60039"/>
        <dbReference type="EC" id="1.5.1.2"/>
    </reaction>
</comment>
<dbReference type="InterPro" id="IPR028939">
    <property type="entry name" value="P5C_Rdtase_cat_N"/>
</dbReference>
<dbReference type="InterPro" id="IPR036291">
    <property type="entry name" value="NAD(P)-bd_dom_sf"/>
</dbReference>
<feature type="domain" description="Pyrroline-5-carboxylate reductase dimerisation" evidence="11">
    <location>
        <begin position="169"/>
        <end position="273"/>
    </location>
</feature>
<reference evidence="12 13" key="1">
    <citation type="journal article" date="2012" name="Front. Microbiol.">
        <title>Redundancy and modularity in membrane-associated dissimilatory nitrate reduction in Bacillus.</title>
        <authorList>
            <person name="Heylen K."/>
            <person name="Keltjens J."/>
        </authorList>
    </citation>
    <scope>NUCLEOTIDE SEQUENCE [LARGE SCALE GENOMIC DNA]</scope>
    <source>
        <strain evidence="13">LMG 21833T</strain>
    </source>
</reference>
<sequence>MEKGGNVMKKIAIVGAGSMAEALISGILEDHLIDRKNIWVTNNSNEKRLESLKERYGISSTYDLDTLFDDADVVMLAMKPKDADRAIMTIRHHLTEQMLVVSVLAGVSMNTIESLAEKSLSIARAMPNTSAAVGKSATAIAINSRVTDKQHETTKQLFATVGLARFVEEEQLDAVTGLSGSGPAYIYYLIEAMENSAAEIGLEKEMAQELIVQTLIGAAEMVKHSSKSPEQLRREVTSPGGTTEAGVKVLEEHGVQQAFISCIQAATAQSKKMGNALCSQLKVGKPS</sequence>
<dbReference type="STRING" id="1117379.BABA_09736"/>
<gene>
    <name evidence="6" type="primary">proC</name>
    <name evidence="12" type="ORF">BABA_09736</name>
</gene>